<sequence>MGLGSFFVVLALMIGGDPPPTPGTAADEITLRDGKVLLGQVVEPAPRGTLVVLVKRAWAEAEIPDWYARWKSVEAPSLRRARTQRLDRLVAWRRTRTPFANADDAILAWINREIAALGDPETNSESTLMSVKLNRGEVRSVVRRPKSSAKMLRQGWLSGFPRAESMPLDRLAESLEGRGFAAEEGLTPVSVDRLLPLPVETEAQWTTRRAATEVSTDPGLKFVRTGSILLPEPEPGQPLQMGGALSALSDLTKLLEDRATDPLVESLGKIAARGRIGALVTELEISPDFTMVRVNSTLWVRRADRWVPAGSRSAAVRPDELAANAGAPLADDPQVKGVFKLADSIGLGMVSDEMKKRSLSIGAATQQALGKVRSAMLDEMNHLILPVHETPTSEVKP</sequence>
<proteinExistence type="predicted"/>
<dbReference type="RefSeq" id="WP_406695817.1">
    <property type="nucleotide sequence ID" value="NZ_CP155447.1"/>
</dbReference>
<accession>A0AAU7CDR1</accession>
<reference evidence="1" key="1">
    <citation type="submission" date="2024-05" db="EMBL/GenBank/DDBJ databases">
        <title>Planctomycetes of the genus Singulisphaera possess chitinolytic capabilities.</title>
        <authorList>
            <person name="Ivanova A."/>
        </authorList>
    </citation>
    <scope>NUCLEOTIDE SEQUENCE</scope>
    <source>
        <strain evidence="1">Ch08T</strain>
    </source>
</reference>
<dbReference type="AlphaFoldDB" id="A0AAU7CDR1"/>
<name>A0AAU7CDR1_9BACT</name>
<protein>
    <submittedName>
        <fullName evidence="1">Uncharacterized protein</fullName>
    </submittedName>
</protein>
<gene>
    <name evidence="1" type="ORF">V5E97_32935</name>
</gene>
<evidence type="ECO:0000313" key="1">
    <source>
        <dbReference type="EMBL" id="XBH03077.1"/>
    </source>
</evidence>
<dbReference type="EMBL" id="CP155447">
    <property type="protein sequence ID" value="XBH03077.1"/>
    <property type="molecule type" value="Genomic_DNA"/>
</dbReference>
<organism evidence="1">
    <name type="scientific">Singulisphaera sp. Ch08</name>
    <dbReference type="NCBI Taxonomy" id="3120278"/>
    <lineage>
        <taxon>Bacteria</taxon>
        <taxon>Pseudomonadati</taxon>
        <taxon>Planctomycetota</taxon>
        <taxon>Planctomycetia</taxon>
        <taxon>Isosphaerales</taxon>
        <taxon>Isosphaeraceae</taxon>
        <taxon>Singulisphaera</taxon>
    </lineage>
</organism>